<protein>
    <submittedName>
        <fullName evidence="2">IMD domain-containing protein</fullName>
    </submittedName>
</protein>
<name>A0A183B134_9TREM</name>
<sequence length="232" mass="26019">LQSGRIYAWARDSSTHTEDNNNEAVQNVKQLKRRIRSKLSRLVLLCRAGKRHVRSHPVLAAMRHELLRIRTQLTGSLTTDGTAAMGSAHVGVLRISDWEDDCECALRRFVPSNLCSVFGRLIDQITDLFLELPAQVPGISVPTVRSQSKYEQHSRWRNVISQTVINFYNHQDTWAGIDLQVEDRIAELQASGEALSLFTSHSDSSESDDGLDKTKRSVHGLLSIKTIGNEGF</sequence>
<feature type="coiled-coil region" evidence="1">
    <location>
        <begin position="14"/>
        <end position="41"/>
    </location>
</feature>
<dbReference type="AlphaFoldDB" id="A0A183B134"/>
<organism evidence="2">
    <name type="scientific">Echinostoma caproni</name>
    <dbReference type="NCBI Taxonomy" id="27848"/>
    <lineage>
        <taxon>Eukaryota</taxon>
        <taxon>Metazoa</taxon>
        <taxon>Spiralia</taxon>
        <taxon>Lophotrochozoa</taxon>
        <taxon>Platyhelminthes</taxon>
        <taxon>Trematoda</taxon>
        <taxon>Digenea</taxon>
        <taxon>Plagiorchiida</taxon>
        <taxon>Echinostomata</taxon>
        <taxon>Echinostomatoidea</taxon>
        <taxon>Echinostomatidae</taxon>
        <taxon>Echinostoma</taxon>
    </lineage>
</organism>
<evidence type="ECO:0000256" key="1">
    <source>
        <dbReference type="SAM" id="Coils"/>
    </source>
</evidence>
<keyword evidence="1" id="KW-0175">Coiled coil</keyword>
<proteinExistence type="predicted"/>
<dbReference type="WBParaSite" id="ECPE_0001295701-mRNA-1">
    <property type="protein sequence ID" value="ECPE_0001295701-mRNA-1"/>
    <property type="gene ID" value="ECPE_0001295701"/>
</dbReference>
<evidence type="ECO:0000313" key="2">
    <source>
        <dbReference type="WBParaSite" id="ECPE_0001295701-mRNA-1"/>
    </source>
</evidence>
<accession>A0A183B134</accession>
<reference evidence="2" key="1">
    <citation type="submission" date="2016-06" db="UniProtKB">
        <authorList>
            <consortium name="WormBaseParasite"/>
        </authorList>
    </citation>
    <scope>IDENTIFICATION</scope>
</reference>